<dbReference type="Proteomes" id="UP000646579">
    <property type="component" value="Unassembled WGS sequence"/>
</dbReference>
<reference evidence="2" key="2">
    <citation type="submission" date="2020-09" db="EMBL/GenBank/DDBJ databases">
        <authorList>
            <person name="Sun Q."/>
            <person name="Kim S."/>
        </authorList>
    </citation>
    <scope>NUCLEOTIDE SEQUENCE</scope>
    <source>
        <strain evidence="2">KCTC 32437</strain>
    </source>
</reference>
<sequence length="115" mass="12620">MATIPVDVRKGMDVVDSTGEKIGEVEDVKFGDDEAVSTEGSQQQSGNGLVKQFVDAIWPDDMPEAERAQLQRAGYVLLDADGMMHRDRYIQPHQIAGVSGDTVNLSVKRDDLMRA</sequence>
<dbReference type="EMBL" id="BMZE01000002">
    <property type="protein sequence ID" value="GHA26296.1"/>
    <property type="molecule type" value="Genomic_DNA"/>
</dbReference>
<name>A0A918S689_9HYPH</name>
<dbReference type="RefSeq" id="WP_189425775.1">
    <property type="nucleotide sequence ID" value="NZ_BMZE01000002.1"/>
</dbReference>
<evidence type="ECO:0000313" key="2">
    <source>
        <dbReference type="EMBL" id="GHA26296.1"/>
    </source>
</evidence>
<comment type="caution">
    <text evidence="2">The sequence shown here is derived from an EMBL/GenBank/DDBJ whole genome shotgun (WGS) entry which is preliminary data.</text>
</comment>
<evidence type="ECO:0000259" key="1">
    <source>
        <dbReference type="Pfam" id="PF05239"/>
    </source>
</evidence>
<protein>
    <recommendedName>
        <fullName evidence="1">PRC-barrel domain-containing protein</fullName>
    </recommendedName>
</protein>
<keyword evidence="3" id="KW-1185">Reference proteome</keyword>
<accession>A0A918S689</accession>
<feature type="domain" description="PRC-barrel" evidence="1">
    <location>
        <begin position="10"/>
        <end position="33"/>
    </location>
</feature>
<dbReference type="InterPro" id="IPR027275">
    <property type="entry name" value="PRC-brl_dom"/>
</dbReference>
<dbReference type="AlphaFoldDB" id="A0A918S689"/>
<evidence type="ECO:0000313" key="3">
    <source>
        <dbReference type="Proteomes" id="UP000646579"/>
    </source>
</evidence>
<dbReference type="Pfam" id="PF05239">
    <property type="entry name" value="PRC"/>
    <property type="match status" value="1"/>
</dbReference>
<organism evidence="2 3">
    <name type="scientific">Devosia pacifica</name>
    <dbReference type="NCBI Taxonomy" id="1335967"/>
    <lineage>
        <taxon>Bacteria</taxon>
        <taxon>Pseudomonadati</taxon>
        <taxon>Pseudomonadota</taxon>
        <taxon>Alphaproteobacteria</taxon>
        <taxon>Hyphomicrobiales</taxon>
        <taxon>Devosiaceae</taxon>
        <taxon>Devosia</taxon>
    </lineage>
</organism>
<reference evidence="2" key="1">
    <citation type="journal article" date="2014" name="Int. J. Syst. Evol. Microbiol.">
        <title>Complete genome sequence of Corynebacterium casei LMG S-19264T (=DSM 44701T), isolated from a smear-ripened cheese.</title>
        <authorList>
            <consortium name="US DOE Joint Genome Institute (JGI-PGF)"/>
            <person name="Walter F."/>
            <person name="Albersmeier A."/>
            <person name="Kalinowski J."/>
            <person name="Ruckert C."/>
        </authorList>
    </citation>
    <scope>NUCLEOTIDE SEQUENCE</scope>
    <source>
        <strain evidence="2">KCTC 32437</strain>
    </source>
</reference>
<gene>
    <name evidence="2" type="ORF">GCM10007989_22590</name>
</gene>
<proteinExistence type="predicted"/>